<accession>A0AAV8U062</accession>
<feature type="region of interest" description="Disordered" evidence="4">
    <location>
        <begin position="417"/>
        <end position="454"/>
    </location>
</feature>
<dbReference type="EMBL" id="JAIWQS010000002">
    <property type="protein sequence ID" value="KAJ8772641.1"/>
    <property type="molecule type" value="Genomic_DNA"/>
</dbReference>
<protein>
    <recommendedName>
        <fullName evidence="5">DUF4005 domain-containing protein</fullName>
    </recommendedName>
</protein>
<proteinExistence type="inferred from homology"/>
<feature type="compositionally biased region" description="Basic and acidic residues" evidence="4">
    <location>
        <begin position="303"/>
        <end position="313"/>
    </location>
</feature>
<name>A0AAV8U062_9ROSI</name>
<feature type="compositionally biased region" description="Polar residues" evidence="4">
    <location>
        <begin position="612"/>
        <end position="625"/>
    </location>
</feature>
<evidence type="ECO:0000259" key="5">
    <source>
        <dbReference type="Pfam" id="PF13178"/>
    </source>
</evidence>
<feature type="region of interest" description="Disordered" evidence="4">
    <location>
        <begin position="521"/>
        <end position="542"/>
    </location>
</feature>
<feature type="region of interest" description="Disordered" evidence="4">
    <location>
        <begin position="550"/>
        <end position="569"/>
    </location>
</feature>
<dbReference type="Pfam" id="PF13178">
    <property type="entry name" value="DUF4005"/>
    <property type="match status" value="1"/>
</dbReference>
<feature type="region of interest" description="Disordered" evidence="4">
    <location>
        <begin position="470"/>
        <end position="498"/>
    </location>
</feature>
<evidence type="ECO:0000256" key="4">
    <source>
        <dbReference type="SAM" id="MobiDB-lite"/>
    </source>
</evidence>
<dbReference type="PROSITE" id="PS50096">
    <property type="entry name" value="IQ"/>
    <property type="match status" value="1"/>
</dbReference>
<evidence type="ECO:0000256" key="3">
    <source>
        <dbReference type="ARBA" id="ARBA00024378"/>
    </source>
</evidence>
<feature type="compositionally biased region" description="Basic and acidic residues" evidence="4">
    <location>
        <begin position="553"/>
        <end position="569"/>
    </location>
</feature>
<feature type="region of interest" description="Disordered" evidence="4">
    <location>
        <begin position="604"/>
        <end position="741"/>
    </location>
</feature>
<feature type="domain" description="DUF4005" evidence="5">
    <location>
        <begin position="729"/>
        <end position="803"/>
    </location>
</feature>
<dbReference type="InterPro" id="IPR000048">
    <property type="entry name" value="IQ_motif_EF-hand-BS"/>
</dbReference>
<keyword evidence="1" id="KW-0112">Calmodulin-binding</keyword>
<gene>
    <name evidence="6" type="ORF">K2173_027818</name>
</gene>
<feature type="region of interest" description="Disordered" evidence="4">
    <location>
        <begin position="294"/>
        <end position="345"/>
    </location>
</feature>
<dbReference type="PANTHER" id="PTHR32295:SF154">
    <property type="entry name" value="PROTEIN IQ-DOMAIN 32"/>
    <property type="match status" value="1"/>
</dbReference>
<evidence type="ECO:0000313" key="7">
    <source>
        <dbReference type="Proteomes" id="UP001159364"/>
    </source>
</evidence>
<dbReference type="InterPro" id="IPR025064">
    <property type="entry name" value="DUF4005"/>
</dbReference>
<sequence>MGRSSPCLKIITCGGGDTADKDDLHVSEAEMIDDPNKIALQNENSSDKHGWSFWKRSASHRVLNNTVISEVPSSVSKESPESANLKSRVPDTSIVQEKASVIQCTDGKLQLSTSTEQKVSEKIVVSDKIVVTQDEVKVPEMPIITKDEGKSDTRPKESVVIILQTAVRVFLAKSKLFKLKNVIKLQAAVRGHIVRRHAVGTLRCVQAIVKIQALVRARRSRLLLDSCAKKKDKENQLTKPIVTYTSIEKLLSNSFAQQLIASTPKTKPIHIKCDPMKPSPAWSWLERWMSVSSAQQTPNTQLETKELEIEKNDSSSSPMESRVTPKDFPESAHSSSETRETIVLSDSDENLITLNADNMESHTTYPSSSVFKDLDQHHPKVTVTSDVKDTSTGTNTFANQSEHIGLSSRMGPSSLSLEEIESEQSEHTKCSTKRFASEKVGTEAKKSNIGSTKSSNPAFIAVQSKFAELSSTVNSNRSTSSPYQEGEFEPNSDVVSSGEGNIARENELNVIENLAPQNPRVQYGGSECGTELSITSTLDSPDLSEIGAVEEEHEAKVPGEETSKPNGKDDVIVQVKNEYIEPAPNLAHTVMKEPKKINDIIGELAKSKPAEDSTQAELQPETSACDTKKELDSVTGGQAYRLSPEVSPRSHISIPDCDGTPSSQISVAGKKSNTQRGSSNQKRKSLSAGKRSSNLHDSNTRSSTEQLPEDEKNGKRRNSFGSTRPEPTDQEPRDSSSSGISIPHFMHATESARAKFHANNSPRSSPDVHDTDYIKKRHSLPGADRRQGSPRIQRSLSQAQQGKGNSSHVVHGICIASLLLVSIALHLHALVGYYPRESYPYSLILSSTQTS</sequence>
<reference evidence="6 7" key="1">
    <citation type="submission" date="2021-09" db="EMBL/GenBank/DDBJ databases">
        <title>Genomic insights and catalytic innovation underlie evolution of tropane alkaloids biosynthesis.</title>
        <authorList>
            <person name="Wang Y.-J."/>
            <person name="Tian T."/>
            <person name="Huang J.-P."/>
            <person name="Huang S.-X."/>
        </authorList>
    </citation>
    <scope>NUCLEOTIDE SEQUENCE [LARGE SCALE GENOMIC DNA]</scope>
    <source>
        <strain evidence="6">KIB-2018</strain>
        <tissue evidence="6">Leaf</tissue>
    </source>
</reference>
<dbReference type="PANTHER" id="PTHR32295">
    <property type="entry name" value="IQ-DOMAIN 5-RELATED"/>
    <property type="match status" value="1"/>
</dbReference>
<feature type="compositionally biased region" description="Polar residues" evidence="4">
    <location>
        <begin position="660"/>
        <end position="680"/>
    </location>
</feature>
<dbReference type="GO" id="GO:0005516">
    <property type="term" value="F:calmodulin binding"/>
    <property type="evidence" value="ECO:0007669"/>
    <property type="project" value="UniProtKB-KW"/>
</dbReference>
<evidence type="ECO:0000313" key="6">
    <source>
        <dbReference type="EMBL" id="KAJ8772641.1"/>
    </source>
</evidence>
<comment type="similarity">
    <text evidence="2">Belongs to the IQD family.</text>
</comment>
<dbReference type="AlphaFoldDB" id="A0AAV8U062"/>
<dbReference type="Pfam" id="PF00612">
    <property type="entry name" value="IQ"/>
    <property type="match status" value="1"/>
</dbReference>
<feature type="compositionally biased region" description="Polar residues" evidence="4">
    <location>
        <begin position="690"/>
        <end position="706"/>
    </location>
</feature>
<feature type="compositionally biased region" description="Low complexity" evidence="4">
    <location>
        <begin position="470"/>
        <end position="481"/>
    </location>
</feature>
<comment type="caution">
    <text evidence="6">The sequence shown here is derived from an EMBL/GenBank/DDBJ whole genome shotgun (WGS) entry which is preliminary data.</text>
</comment>
<feature type="compositionally biased region" description="Polar residues" evidence="4">
    <location>
        <begin position="790"/>
        <end position="806"/>
    </location>
</feature>
<organism evidence="6 7">
    <name type="scientific">Erythroxylum novogranatense</name>
    <dbReference type="NCBI Taxonomy" id="1862640"/>
    <lineage>
        <taxon>Eukaryota</taxon>
        <taxon>Viridiplantae</taxon>
        <taxon>Streptophyta</taxon>
        <taxon>Embryophyta</taxon>
        <taxon>Tracheophyta</taxon>
        <taxon>Spermatophyta</taxon>
        <taxon>Magnoliopsida</taxon>
        <taxon>eudicotyledons</taxon>
        <taxon>Gunneridae</taxon>
        <taxon>Pentapetalae</taxon>
        <taxon>rosids</taxon>
        <taxon>fabids</taxon>
        <taxon>Malpighiales</taxon>
        <taxon>Erythroxylaceae</taxon>
        <taxon>Erythroxylum</taxon>
    </lineage>
</organism>
<evidence type="ECO:0000256" key="1">
    <source>
        <dbReference type="ARBA" id="ARBA00022860"/>
    </source>
</evidence>
<comment type="subunit">
    <text evidence="3">Binds to multiple calmodulin (CaM) in the presence of Ca(2+) and CaM-like proteins.</text>
</comment>
<feature type="compositionally biased region" description="Basic and acidic residues" evidence="4">
    <location>
        <begin position="323"/>
        <end position="340"/>
    </location>
</feature>
<feature type="region of interest" description="Disordered" evidence="4">
    <location>
        <begin position="755"/>
        <end position="806"/>
    </location>
</feature>
<evidence type="ECO:0000256" key="2">
    <source>
        <dbReference type="ARBA" id="ARBA00024341"/>
    </source>
</evidence>
<keyword evidence="7" id="KW-1185">Reference proteome</keyword>
<dbReference type="Proteomes" id="UP001159364">
    <property type="component" value="Linkage Group LG02"/>
</dbReference>
<feature type="compositionally biased region" description="Basic and acidic residues" evidence="4">
    <location>
        <begin position="424"/>
        <end position="446"/>
    </location>
</feature>